<dbReference type="SUPFAM" id="SSF69318">
    <property type="entry name" value="Integrin alpha N-terminal domain"/>
    <property type="match status" value="1"/>
</dbReference>
<keyword evidence="2" id="KW-0677">Repeat</keyword>
<dbReference type="GO" id="GO:0030001">
    <property type="term" value="P:metal ion transport"/>
    <property type="evidence" value="ECO:0007669"/>
    <property type="project" value="TreeGrafter"/>
</dbReference>
<dbReference type="InterPro" id="IPR028994">
    <property type="entry name" value="Integrin_alpha_N"/>
</dbReference>
<gene>
    <name evidence="6" type="ORF">Poly51_42500</name>
</gene>
<reference evidence="6 7" key="1">
    <citation type="submission" date="2019-02" db="EMBL/GenBank/DDBJ databases">
        <title>Deep-cultivation of Planctomycetes and their phenomic and genomic characterization uncovers novel biology.</title>
        <authorList>
            <person name="Wiegand S."/>
            <person name="Jogler M."/>
            <person name="Boedeker C."/>
            <person name="Pinto D."/>
            <person name="Vollmers J."/>
            <person name="Rivas-Marin E."/>
            <person name="Kohn T."/>
            <person name="Peeters S.H."/>
            <person name="Heuer A."/>
            <person name="Rast P."/>
            <person name="Oberbeckmann S."/>
            <person name="Bunk B."/>
            <person name="Jeske O."/>
            <person name="Meyerdierks A."/>
            <person name="Storesund J.E."/>
            <person name="Kallscheuer N."/>
            <person name="Luecker S."/>
            <person name="Lage O.M."/>
            <person name="Pohl T."/>
            <person name="Merkel B.J."/>
            <person name="Hornburger P."/>
            <person name="Mueller R.-W."/>
            <person name="Bruemmer F."/>
            <person name="Labrenz M."/>
            <person name="Spormann A.M."/>
            <person name="Op Den Camp H."/>
            <person name="Overmann J."/>
            <person name="Amann R."/>
            <person name="Jetten M.S.M."/>
            <person name="Mascher T."/>
            <person name="Medema M.H."/>
            <person name="Devos D.P."/>
            <person name="Kaster A.-K."/>
            <person name="Ovreas L."/>
            <person name="Rohde M."/>
            <person name="Galperin M.Y."/>
            <person name="Jogler C."/>
        </authorList>
    </citation>
    <scope>NUCLEOTIDE SEQUENCE [LARGE SCALE GENOMIC DNA]</scope>
    <source>
        <strain evidence="6 7">Poly51</strain>
    </source>
</reference>
<dbReference type="AlphaFoldDB" id="A0A5C6ES82"/>
<keyword evidence="3" id="KW-0106">Calcium</keyword>
<dbReference type="GO" id="GO:0016020">
    <property type="term" value="C:membrane"/>
    <property type="evidence" value="ECO:0007669"/>
    <property type="project" value="InterPro"/>
</dbReference>
<dbReference type="InterPro" id="IPR051171">
    <property type="entry name" value="CaCA"/>
</dbReference>
<evidence type="ECO:0000256" key="3">
    <source>
        <dbReference type="ARBA" id="ARBA00022837"/>
    </source>
</evidence>
<feature type="domain" description="Calx-beta" evidence="5">
    <location>
        <begin position="33"/>
        <end position="135"/>
    </location>
</feature>
<sequence length="642" mass="69181">MMAAAIDDAMTSHASVESSVVAGSASNAIAKTASASSAYIGRPISITVGPGTVTEGALGQTATTSVTVSRSGSLSQPVRVLVTVSDGTAKRSDNDFEGYSREFTIPAGRSHIDVPIKVFGDGKYEGHEYLTVRARLNESTFSSPWGSNRVSIINDDAKPFTTVDSLTNNVIVNEGDVGYQTLSFDYKPTSPSSERTVVRVQTRSLARNPTAGVDYEAVDKLLVWQPGETHTQRVEVKVYGDTNYNDSSRETFQVLVTPIQNARVAARNYTNVTIVDDDDAPPPIPTQLTFEHVREAEGNGGARTARATFRLSNPTNYGVEIQYAPKTGGAWGAAVEGEDFQLKAGRVIIPAGQTEVTLDIPIVGDNLVESDEYFHVSLTAPDWVHVPNPHMGVTLLNDDSPLVDAHAAVFRNGTWFIDGGDGGSAERTVSFGLAGDTPLTGDFNGDGSTDLAVVRNNHASGMLDWYFDYSANGTLDATRHFGLLGDKAVAGDFNGDGETDVAVVRENHWTGGLDWYVDYDRAGFAAEDVKRFGNIGDQIVPGDFDGNGRTDFGVARNENGFLRWYMDIAGDGESAEQSSIFGLSTDRALVGDWDGDGDDDFGVARVLKAEVVDLLFDLTDGQDHDEERRIRYGWESDEFLSL</sequence>
<dbReference type="InterPro" id="IPR003644">
    <property type="entry name" value="Calx_beta"/>
</dbReference>
<evidence type="ECO:0000313" key="7">
    <source>
        <dbReference type="Proteomes" id="UP000318288"/>
    </source>
</evidence>
<evidence type="ECO:0000313" key="6">
    <source>
        <dbReference type="EMBL" id="TWU50957.1"/>
    </source>
</evidence>
<protein>
    <submittedName>
        <fullName evidence="6">Calx-beta domain protein</fullName>
    </submittedName>
</protein>
<name>A0A5C6ES82_9BACT</name>
<keyword evidence="7" id="KW-1185">Reference proteome</keyword>
<dbReference type="Gene3D" id="2.40.128.340">
    <property type="match status" value="1"/>
</dbReference>
<dbReference type="SMART" id="SM00237">
    <property type="entry name" value="Calx_beta"/>
    <property type="match status" value="2"/>
</dbReference>
<keyword evidence="4" id="KW-0813">Transport</keyword>
<dbReference type="PANTHER" id="PTHR11878:SF65">
    <property type="entry name" value="NA_CA-EXCHANGE PROTEIN, ISOFORM G"/>
    <property type="match status" value="1"/>
</dbReference>
<accession>A0A5C6ES82</accession>
<evidence type="ECO:0000256" key="1">
    <source>
        <dbReference type="ARBA" id="ARBA00022729"/>
    </source>
</evidence>
<dbReference type="GO" id="GO:0007154">
    <property type="term" value="P:cell communication"/>
    <property type="evidence" value="ECO:0007669"/>
    <property type="project" value="InterPro"/>
</dbReference>
<feature type="domain" description="Calx-beta" evidence="5">
    <location>
        <begin position="270"/>
        <end position="379"/>
    </location>
</feature>
<keyword evidence="4" id="KW-0406">Ion transport</keyword>
<dbReference type="SUPFAM" id="SSF141072">
    <property type="entry name" value="CalX-like"/>
    <property type="match status" value="3"/>
</dbReference>
<dbReference type="Proteomes" id="UP000318288">
    <property type="component" value="Unassembled WGS sequence"/>
</dbReference>
<organism evidence="6 7">
    <name type="scientific">Rubripirellula tenax</name>
    <dbReference type="NCBI Taxonomy" id="2528015"/>
    <lineage>
        <taxon>Bacteria</taxon>
        <taxon>Pseudomonadati</taxon>
        <taxon>Planctomycetota</taxon>
        <taxon>Planctomycetia</taxon>
        <taxon>Pirellulales</taxon>
        <taxon>Pirellulaceae</taxon>
        <taxon>Rubripirellula</taxon>
    </lineage>
</organism>
<evidence type="ECO:0000256" key="2">
    <source>
        <dbReference type="ARBA" id="ARBA00022737"/>
    </source>
</evidence>
<dbReference type="EMBL" id="SJPW01000005">
    <property type="protein sequence ID" value="TWU50957.1"/>
    <property type="molecule type" value="Genomic_DNA"/>
</dbReference>
<evidence type="ECO:0000259" key="5">
    <source>
        <dbReference type="SMART" id="SM00237"/>
    </source>
</evidence>
<dbReference type="InterPro" id="IPR038081">
    <property type="entry name" value="CalX-like_sf"/>
</dbReference>
<dbReference type="InterPro" id="IPR013517">
    <property type="entry name" value="FG-GAP"/>
</dbReference>
<dbReference type="Pfam" id="PF03160">
    <property type="entry name" value="Calx-beta"/>
    <property type="match status" value="3"/>
</dbReference>
<dbReference type="Pfam" id="PF13517">
    <property type="entry name" value="FG-GAP_3"/>
    <property type="match status" value="1"/>
</dbReference>
<keyword evidence="1" id="KW-0732">Signal</keyword>
<proteinExistence type="predicted"/>
<dbReference type="PANTHER" id="PTHR11878">
    <property type="entry name" value="SODIUM/CALCIUM EXCHANGER"/>
    <property type="match status" value="1"/>
</dbReference>
<comment type="caution">
    <text evidence="6">The sequence shown here is derived from an EMBL/GenBank/DDBJ whole genome shotgun (WGS) entry which is preliminary data.</text>
</comment>
<evidence type="ECO:0000256" key="4">
    <source>
        <dbReference type="ARBA" id="ARBA00023065"/>
    </source>
</evidence>
<dbReference type="Gene3D" id="2.60.40.2030">
    <property type="match status" value="3"/>
</dbReference>